<dbReference type="InterPro" id="IPR015943">
    <property type="entry name" value="WD40/YVTN_repeat-like_dom_sf"/>
</dbReference>
<dbReference type="Gene3D" id="2.130.10.10">
    <property type="entry name" value="YVTN repeat-like/Quinoprotein amine dehydrogenase"/>
    <property type="match status" value="2"/>
</dbReference>
<dbReference type="PANTHER" id="PTHR47822:SF2">
    <property type="entry name" value="F-BOX AND WD-40 DOMAIN PROTEIN 7"/>
    <property type="match status" value="1"/>
</dbReference>
<dbReference type="Pfam" id="PF12894">
    <property type="entry name" value="ANAPC4_WD40"/>
    <property type="match status" value="1"/>
</dbReference>
<sequence>MFCLKFDQNDKYLAVGAQNGQVQIYNIEQKKLLHLMRFPTVNQNMPITCLKWRPNIHNKTKDILVSVNADGSIIHWHVPSGKPLHRMQEQNQNSIMCLDYNEDGSQFATGGKDFHIRIYDDDTKSVIQDFGAADWNQTGHSNRVFSCKFINNNILMSGGWDSNIILWDLRQKRNIGNIYGPSISGDSLDFKNDVILSGSYKNEHQIQLWDFKTLKLIKNIQWYENNSLNYQAYVYSSVFSKNNNDWILAGSTRVNEVKIFRNKNQFECVGGIKDIKSCVYSVDFANFSNQFAFCTADGRVYIYNM</sequence>
<keyword evidence="5" id="KW-0808">Transferase</keyword>
<keyword evidence="2" id="KW-0677">Repeat</keyword>
<dbReference type="InterPro" id="IPR024977">
    <property type="entry name" value="Apc4-like_WD40_dom"/>
</dbReference>
<dbReference type="Pfam" id="PF00400">
    <property type="entry name" value="WD40"/>
    <property type="match status" value="2"/>
</dbReference>
<dbReference type="PANTHER" id="PTHR47822">
    <property type="entry name" value="CARBOHYDRATE BINDING DOMAIN CONTAINING PROTEIN"/>
    <property type="match status" value="1"/>
</dbReference>
<evidence type="ECO:0000313" key="6">
    <source>
        <dbReference type="Proteomes" id="UP000008983"/>
    </source>
</evidence>
<dbReference type="PROSITE" id="PS50294">
    <property type="entry name" value="WD_REPEATS_REGION"/>
    <property type="match status" value="1"/>
</dbReference>
<keyword evidence="6" id="KW-1185">Reference proteome</keyword>
<evidence type="ECO:0000256" key="2">
    <source>
        <dbReference type="ARBA" id="ARBA00022737"/>
    </source>
</evidence>
<protein>
    <submittedName>
        <fullName evidence="5">WD repeat protein</fullName>
        <ecNumber evidence="5">2.3.1.48</ecNumber>
    </submittedName>
</protein>
<dbReference type="RefSeq" id="XP_004036584.1">
    <property type="nucleotide sequence ID" value="XM_004036536.1"/>
</dbReference>
<organism evidence="5 6">
    <name type="scientific">Ichthyophthirius multifiliis</name>
    <name type="common">White spot disease agent</name>
    <name type="synonym">Ich</name>
    <dbReference type="NCBI Taxonomy" id="5932"/>
    <lineage>
        <taxon>Eukaryota</taxon>
        <taxon>Sar</taxon>
        <taxon>Alveolata</taxon>
        <taxon>Ciliophora</taxon>
        <taxon>Intramacronucleata</taxon>
        <taxon>Oligohymenophorea</taxon>
        <taxon>Hymenostomatida</taxon>
        <taxon>Ophryoglenina</taxon>
        <taxon>Ichthyophthirius</taxon>
    </lineage>
</organism>
<keyword evidence="5" id="KW-0012">Acyltransferase</keyword>
<dbReference type="Proteomes" id="UP000008983">
    <property type="component" value="Unassembled WGS sequence"/>
</dbReference>
<dbReference type="InterPro" id="IPR036322">
    <property type="entry name" value="WD40_repeat_dom_sf"/>
</dbReference>
<dbReference type="STRING" id="857967.G0QQ97"/>
<keyword evidence="1 3" id="KW-0853">WD repeat</keyword>
<evidence type="ECO:0000256" key="3">
    <source>
        <dbReference type="PROSITE-ProRule" id="PRU00221"/>
    </source>
</evidence>
<dbReference type="eggNOG" id="KOG0274">
    <property type="taxonomic scope" value="Eukaryota"/>
</dbReference>
<dbReference type="OrthoDB" id="10251741at2759"/>
<dbReference type="GO" id="GO:0061733">
    <property type="term" value="F:protein-lysine-acetyltransferase activity"/>
    <property type="evidence" value="ECO:0007669"/>
    <property type="project" value="UniProtKB-EC"/>
</dbReference>
<dbReference type="InParanoid" id="G0QQ97"/>
<dbReference type="GeneID" id="14908796"/>
<feature type="domain" description="Anaphase-promoting complex subunit 4-like WD40" evidence="4">
    <location>
        <begin position="3"/>
        <end position="53"/>
    </location>
</feature>
<feature type="repeat" description="WD" evidence="3">
    <location>
        <begin position="1"/>
        <end position="35"/>
    </location>
</feature>
<dbReference type="OMA" id="VHEIKLF"/>
<reference evidence="5 6" key="1">
    <citation type="submission" date="2011-07" db="EMBL/GenBank/DDBJ databases">
        <authorList>
            <person name="Coyne R."/>
            <person name="Brami D."/>
            <person name="Johnson J."/>
            <person name="Hostetler J."/>
            <person name="Hannick L."/>
            <person name="Clark T."/>
            <person name="Cassidy-Hanley D."/>
            <person name="Inman J."/>
        </authorList>
    </citation>
    <scope>NUCLEOTIDE SEQUENCE [LARGE SCALE GENOMIC DNA]</scope>
    <source>
        <strain evidence="5 6">G5</strain>
    </source>
</reference>
<gene>
    <name evidence="5" type="ORF">IMG5_076280</name>
</gene>
<dbReference type="EC" id="2.3.1.48" evidence="5"/>
<dbReference type="SUPFAM" id="SSF50978">
    <property type="entry name" value="WD40 repeat-like"/>
    <property type="match status" value="1"/>
</dbReference>
<evidence type="ECO:0000313" key="5">
    <source>
        <dbReference type="EMBL" id="EGR32598.1"/>
    </source>
</evidence>
<dbReference type="InterPro" id="IPR001680">
    <property type="entry name" value="WD40_rpt"/>
</dbReference>
<dbReference type="PROSITE" id="PS50082">
    <property type="entry name" value="WD_REPEATS_2"/>
    <property type="match status" value="3"/>
</dbReference>
<dbReference type="InterPro" id="IPR019775">
    <property type="entry name" value="WD40_repeat_CS"/>
</dbReference>
<feature type="repeat" description="WD" evidence="3">
    <location>
        <begin position="88"/>
        <end position="129"/>
    </location>
</feature>
<accession>G0QQ97</accession>
<dbReference type="EMBL" id="GL983617">
    <property type="protein sequence ID" value="EGR32598.1"/>
    <property type="molecule type" value="Genomic_DNA"/>
</dbReference>
<proteinExistence type="predicted"/>
<dbReference type="SMART" id="SM00320">
    <property type="entry name" value="WD40"/>
    <property type="match status" value="4"/>
</dbReference>
<feature type="repeat" description="WD" evidence="3">
    <location>
        <begin position="137"/>
        <end position="177"/>
    </location>
</feature>
<dbReference type="PROSITE" id="PS00678">
    <property type="entry name" value="WD_REPEATS_1"/>
    <property type="match status" value="1"/>
</dbReference>
<dbReference type="AlphaFoldDB" id="G0QQ97"/>
<evidence type="ECO:0000259" key="4">
    <source>
        <dbReference type="Pfam" id="PF12894"/>
    </source>
</evidence>
<evidence type="ECO:0000256" key="1">
    <source>
        <dbReference type="ARBA" id="ARBA00022574"/>
    </source>
</evidence>
<name>G0QQ97_ICHMU</name>